<evidence type="ECO:0000256" key="2">
    <source>
        <dbReference type="PROSITE-ProRule" id="PRU01161"/>
    </source>
</evidence>
<sequence>MTPKQLTPQQQQAYDNLKVDKNNRLVLSLDGGGVRGILTLQLLKKIEEIAGIPCFELFDLVAGTSTGGIIAGLISSGKTAVEIESLYKQFVSKVFLKRGILANQFLNPPAYDKKNFRSALKALIGNITLEEAHKTTGVDLLITAKDVTDNEETFFTCFENNGTINGTYKDALLRTVMEATMSAPTYFHPLERFIDGGTTTYNNPTTAAFLEAVCYSGSGKYVADNMTIFSMGTGRKVQSVTPERAAEPKGLDAYFWLMYVMDESGQDASSMQSDIFRSGFLKTDFRRFQISLDTFAIHKIPDRDIKALNITNADWLSELTMEELSAIQMDDVSKFDLLTEIGQAMVEYIMIKNKFTRDLNDTPSKRDELVTAFNGVPQIKPKVKLASWIDSEPS</sequence>
<feature type="active site" description="Proton acceptor" evidence="2">
    <location>
        <position position="195"/>
    </location>
</feature>
<evidence type="ECO:0000313" key="5">
    <source>
        <dbReference type="Proteomes" id="UP000466586"/>
    </source>
</evidence>
<dbReference type="PANTHER" id="PTHR24138:SF10">
    <property type="entry name" value="PHOSPHOLIPASE A2"/>
    <property type="match status" value="1"/>
</dbReference>
<comment type="caution">
    <text evidence="4">The sequence shown here is derived from an EMBL/GenBank/DDBJ whole genome shotgun (WGS) entry which is preliminary data.</text>
</comment>
<accession>A0A7K1Y6Z0</accession>
<keyword evidence="1 2" id="KW-0443">Lipid metabolism</keyword>
<keyword evidence="5" id="KW-1185">Reference proteome</keyword>
<gene>
    <name evidence="4" type="ORF">GS399_02465</name>
</gene>
<feature type="short sequence motif" description="DGA/G" evidence="2">
    <location>
        <begin position="195"/>
        <end position="197"/>
    </location>
</feature>
<dbReference type="EMBL" id="WVHT01000001">
    <property type="protein sequence ID" value="MXV49818.1"/>
    <property type="molecule type" value="Genomic_DNA"/>
</dbReference>
<evidence type="ECO:0000259" key="3">
    <source>
        <dbReference type="PROSITE" id="PS51635"/>
    </source>
</evidence>
<feature type="short sequence motif" description="GXGXXG" evidence="2">
    <location>
        <begin position="31"/>
        <end position="36"/>
    </location>
</feature>
<feature type="active site" description="Nucleophile" evidence="2">
    <location>
        <position position="65"/>
    </location>
</feature>
<reference evidence="4 5" key="1">
    <citation type="submission" date="2019-11" db="EMBL/GenBank/DDBJ databases">
        <title>Pedobacter sp. HMF7647 Genome sequencing and assembly.</title>
        <authorList>
            <person name="Kang H."/>
            <person name="Kim H."/>
            <person name="Joh K."/>
        </authorList>
    </citation>
    <scope>NUCLEOTIDE SEQUENCE [LARGE SCALE GENOMIC DNA]</scope>
    <source>
        <strain evidence="4 5">HMF7647</strain>
    </source>
</reference>
<dbReference type="InterPro" id="IPR002641">
    <property type="entry name" value="PNPLA_dom"/>
</dbReference>
<dbReference type="Proteomes" id="UP000466586">
    <property type="component" value="Unassembled WGS sequence"/>
</dbReference>
<dbReference type="Gene3D" id="3.40.1090.10">
    <property type="entry name" value="Cytosolic phospholipase A2 catalytic domain"/>
    <property type="match status" value="1"/>
</dbReference>
<organism evidence="4 5">
    <name type="scientific">Hufsiella arboris</name>
    <dbReference type="NCBI Taxonomy" id="2695275"/>
    <lineage>
        <taxon>Bacteria</taxon>
        <taxon>Pseudomonadati</taxon>
        <taxon>Bacteroidota</taxon>
        <taxon>Sphingobacteriia</taxon>
        <taxon>Sphingobacteriales</taxon>
        <taxon>Sphingobacteriaceae</taxon>
        <taxon>Hufsiella</taxon>
    </lineage>
</organism>
<dbReference type="GO" id="GO:0016787">
    <property type="term" value="F:hydrolase activity"/>
    <property type="evidence" value="ECO:0007669"/>
    <property type="project" value="UniProtKB-UniRule"/>
</dbReference>
<name>A0A7K1Y6Z0_9SPHI</name>
<dbReference type="GO" id="GO:0016042">
    <property type="term" value="P:lipid catabolic process"/>
    <property type="evidence" value="ECO:0007669"/>
    <property type="project" value="UniProtKB-UniRule"/>
</dbReference>
<protein>
    <recommendedName>
        <fullName evidence="3">PNPLA domain-containing protein</fullName>
    </recommendedName>
</protein>
<dbReference type="SUPFAM" id="SSF52151">
    <property type="entry name" value="FabD/lysophospholipase-like"/>
    <property type="match status" value="1"/>
</dbReference>
<proteinExistence type="predicted"/>
<dbReference type="CDD" id="cd07199">
    <property type="entry name" value="Pat17_PNPLA8_PNPLA9_like"/>
    <property type="match status" value="1"/>
</dbReference>
<dbReference type="PANTHER" id="PTHR24138">
    <property type="entry name" value="INTRACELLLAR PHOSPHOLIPASE A FAMILY"/>
    <property type="match status" value="1"/>
</dbReference>
<dbReference type="InterPro" id="IPR016035">
    <property type="entry name" value="Acyl_Trfase/lysoPLipase"/>
</dbReference>
<feature type="short sequence motif" description="GXSXG" evidence="2">
    <location>
        <begin position="63"/>
        <end position="67"/>
    </location>
</feature>
<dbReference type="PROSITE" id="PS51635">
    <property type="entry name" value="PNPLA"/>
    <property type="match status" value="1"/>
</dbReference>
<evidence type="ECO:0000313" key="4">
    <source>
        <dbReference type="EMBL" id="MXV49818.1"/>
    </source>
</evidence>
<keyword evidence="2" id="KW-0378">Hydrolase</keyword>
<dbReference type="RefSeq" id="WP_160842984.1">
    <property type="nucleotide sequence ID" value="NZ_WVHT01000001.1"/>
</dbReference>
<evidence type="ECO:0000256" key="1">
    <source>
        <dbReference type="ARBA" id="ARBA00023098"/>
    </source>
</evidence>
<keyword evidence="2" id="KW-0442">Lipid degradation</keyword>
<dbReference type="AlphaFoldDB" id="A0A7K1Y6Z0"/>
<feature type="domain" description="PNPLA" evidence="3">
    <location>
        <begin position="27"/>
        <end position="209"/>
    </location>
</feature>
<dbReference type="Pfam" id="PF01734">
    <property type="entry name" value="Patatin"/>
    <property type="match status" value="1"/>
</dbReference>
<dbReference type="InterPro" id="IPR047156">
    <property type="entry name" value="Teg/CotR/CapV-like"/>
</dbReference>